<sequence>MGGGVTRPGQRIIPVGAAAGMVHPSTGYQICRTLSCNLDVADAIVKELGRGSDFDADLASARINDAVWTSEAIKQRNFALFGGDFLMKQKVGGLQGFFEGFFELPFPMWSGFLAGMKNLPNNDKHETWHARLLFGVTFLTKLPPRVGLSLVASILTYTLKDGTDLIQSVTPLFGDPDSYMDAMKFRDAKGDEQAKREAMEMCGRADRQEKVEVDATLPDKV</sequence>
<protein>
    <submittedName>
        <fullName evidence="2">Uncharacterized protein</fullName>
    </submittedName>
</protein>
<dbReference type="Proteomes" id="UP001165082">
    <property type="component" value="Unassembled WGS sequence"/>
</dbReference>
<evidence type="ECO:0000313" key="2">
    <source>
        <dbReference type="EMBL" id="GMH47841.1"/>
    </source>
</evidence>
<accession>A0A9W6Z945</accession>
<organism evidence="2 3">
    <name type="scientific">Triparma retinervis</name>
    <dbReference type="NCBI Taxonomy" id="2557542"/>
    <lineage>
        <taxon>Eukaryota</taxon>
        <taxon>Sar</taxon>
        <taxon>Stramenopiles</taxon>
        <taxon>Ochrophyta</taxon>
        <taxon>Bolidophyceae</taxon>
        <taxon>Parmales</taxon>
        <taxon>Triparmaceae</taxon>
        <taxon>Triparma</taxon>
    </lineage>
</organism>
<dbReference type="AlphaFoldDB" id="A0A9W6Z945"/>
<dbReference type="PANTHER" id="PTHR39757:SF5">
    <property type="entry name" value="OS02G0190600 PROTEIN"/>
    <property type="match status" value="1"/>
</dbReference>
<dbReference type="OrthoDB" id="1716816at2759"/>
<evidence type="ECO:0000256" key="1">
    <source>
        <dbReference type="SAM" id="MobiDB-lite"/>
    </source>
</evidence>
<gene>
    <name evidence="2" type="ORF">TrRE_jg6518</name>
</gene>
<keyword evidence="3" id="KW-1185">Reference proteome</keyword>
<comment type="caution">
    <text evidence="2">The sequence shown here is derived from an EMBL/GenBank/DDBJ whole genome shotgun (WGS) entry which is preliminary data.</text>
</comment>
<dbReference type="EMBL" id="BRXZ01001851">
    <property type="protein sequence ID" value="GMH47841.1"/>
    <property type="molecule type" value="Genomic_DNA"/>
</dbReference>
<feature type="region of interest" description="Disordered" evidence="1">
    <location>
        <begin position="201"/>
        <end position="221"/>
    </location>
</feature>
<name>A0A9W6Z945_9STRA</name>
<dbReference type="Pfam" id="PF05834">
    <property type="entry name" value="Lycopene_cycl"/>
    <property type="match status" value="1"/>
</dbReference>
<proteinExistence type="predicted"/>
<dbReference type="PANTHER" id="PTHR39757">
    <property type="match status" value="1"/>
</dbReference>
<evidence type="ECO:0000313" key="3">
    <source>
        <dbReference type="Proteomes" id="UP001165082"/>
    </source>
</evidence>
<reference evidence="2" key="1">
    <citation type="submission" date="2022-07" db="EMBL/GenBank/DDBJ databases">
        <title>Genome analysis of Parmales, a sister group of diatoms, reveals the evolutionary specialization of diatoms from phago-mixotrophs to photoautotrophs.</title>
        <authorList>
            <person name="Ban H."/>
            <person name="Sato S."/>
            <person name="Yoshikawa S."/>
            <person name="Kazumasa Y."/>
            <person name="Nakamura Y."/>
            <person name="Ichinomiya M."/>
            <person name="Saitoh K."/>
            <person name="Sato N."/>
            <person name="Blanc-Mathieu R."/>
            <person name="Endo H."/>
            <person name="Kuwata A."/>
            <person name="Ogata H."/>
        </authorList>
    </citation>
    <scope>NUCLEOTIDE SEQUENCE</scope>
</reference>